<dbReference type="AlphaFoldDB" id="A0A160TJB7"/>
<organism evidence="1">
    <name type="scientific">hydrothermal vent metagenome</name>
    <dbReference type="NCBI Taxonomy" id="652676"/>
    <lineage>
        <taxon>unclassified sequences</taxon>
        <taxon>metagenomes</taxon>
        <taxon>ecological metagenomes</taxon>
    </lineage>
</organism>
<sequence>MDRAIPSDIVEQWMTHLRLQRTRARDMVWLIERGATLHDGREGEPMTDATQRWLTEQREVITETDRLLALYESINLRERPA</sequence>
<evidence type="ECO:0000313" key="1">
    <source>
        <dbReference type="EMBL" id="CUS44338.1"/>
    </source>
</evidence>
<accession>A0A160TJB7</accession>
<name>A0A160TJB7_9ZZZZ</name>
<proteinExistence type="predicted"/>
<dbReference type="EMBL" id="CZQE01000136">
    <property type="protein sequence ID" value="CUS44338.1"/>
    <property type="molecule type" value="Genomic_DNA"/>
</dbReference>
<gene>
    <name evidence="1" type="ORF">MGWOODY_Smn334</name>
</gene>
<protein>
    <submittedName>
        <fullName evidence="1">Uncharacterized protein</fullName>
    </submittedName>
</protein>
<reference evidence="1" key="1">
    <citation type="submission" date="2015-10" db="EMBL/GenBank/DDBJ databases">
        <authorList>
            <person name="Gilbert D.G."/>
        </authorList>
    </citation>
    <scope>NUCLEOTIDE SEQUENCE</scope>
</reference>